<name>A0A8T3VC01_9EURY</name>
<keyword evidence="1" id="KW-0378">Hydrolase</keyword>
<organism evidence="3 4">
    <name type="scientific">Methanobrevibacter millerae</name>
    <dbReference type="NCBI Taxonomy" id="230361"/>
    <lineage>
        <taxon>Archaea</taxon>
        <taxon>Methanobacteriati</taxon>
        <taxon>Methanobacteriota</taxon>
        <taxon>Methanomada group</taxon>
        <taxon>Methanobacteria</taxon>
        <taxon>Methanobacteriales</taxon>
        <taxon>Methanobacteriaceae</taxon>
        <taxon>Methanobrevibacter</taxon>
    </lineage>
</organism>
<evidence type="ECO:0000256" key="2">
    <source>
        <dbReference type="SAM" id="Phobius"/>
    </source>
</evidence>
<evidence type="ECO:0000313" key="3">
    <source>
        <dbReference type="EMBL" id="MBE6504692.1"/>
    </source>
</evidence>
<dbReference type="EMBL" id="SUTE01000024">
    <property type="protein sequence ID" value="MBE6504692.1"/>
    <property type="molecule type" value="Genomic_DNA"/>
</dbReference>
<keyword evidence="2" id="KW-1133">Transmembrane helix</keyword>
<feature type="transmembrane region" description="Helical" evidence="2">
    <location>
        <begin position="6"/>
        <end position="23"/>
    </location>
</feature>
<dbReference type="Proteomes" id="UP000762703">
    <property type="component" value="Unassembled WGS sequence"/>
</dbReference>
<accession>A0A8T3VC01</accession>
<keyword evidence="2" id="KW-0472">Membrane</keyword>
<dbReference type="InterPro" id="IPR005754">
    <property type="entry name" value="Sortase"/>
</dbReference>
<proteinExistence type="predicted"/>
<sequence>MNKSIISTAIVIICIVIIGLYAAGEVNYFSHKTVTEKNITAPVVIIDKVGINEKINNESLSLGVMTDERSSTPTHGDVVLFGHRTLQGSPFLRLNELAEGDTITLEWPEIGEVNYTVTNQKIVPATYKLNLNESGNHILLITCDPIGSTANRLIIEGEQSNVSGINEKIVHDNPKASYAWIISAAFLIIGLAVAFIYPKDSRIYILASVLIISAILFYFCLNPISSQVIYDNIIFLNGGL</sequence>
<reference evidence="3" key="1">
    <citation type="submission" date="2019-04" db="EMBL/GenBank/DDBJ databases">
        <title>Evolution of Biomass-Degrading Anaerobic Consortia Revealed by Metagenomics.</title>
        <authorList>
            <person name="Peng X."/>
        </authorList>
    </citation>
    <scope>NUCLEOTIDE SEQUENCE</scope>
    <source>
        <strain evidence="3">SIG12</strain>
    </source>
</reference>
<dbReference type="Pfam" id="PF04203">
    <property type="entry name" value="Sortase"/>
    <property type="match status" value="1"/>
</dbReference>
<keyword evidence="2" id="KW-0812">Transmembrane</keyword>
<evidence type="ECO:0000256" key="1">
    <source>
        <dbReference type="ARBA" id="ARBA00022801"/>
    </source>
</evidence>
<dbReference type="Gene3D" id="2.40.260.10">
    <property type="entry name" value="Sortase"/>
    <property type="match status" value="1"/>
</dbReference>
<comment type="caution">
    <text evidence="3">The sequence shown here is derived from an EMBL/GenBank/DDBJ whole genome shotgun (WGS) entry which is preliminary data.</text>
</comment>
<dbReference type="RefSeq" id="WP_303736336.1">
    <property type="nucleotide sequence ID" value="NZ_SUTE01000024.1"/>
</dbReference>
<gene>
    <name evidence="3" type="ORF">E7Z73_02960</name>
</gene>
<dbReference type="SUPFAM" id="SSF63817">
    <property type="entry name" value="Sortase"/>
    <property type="match status" value="1"/>
</dbReference>
<dbReference type="InterPro" id="IPR042003">
    <property type="entry name" value="Sortase_E"/>
</dbReference>
<dbReference type="NCBIfam" id="TIGR01076">
    <property type="entry name" value="sortase_fam"/>
    <property type="match status" value="1"/>
</dbReference>
<protein>
    <submittedName>
        <fullName evidence="3">Class E sortase</fullName>
    </submittedName>
</protein>
<feature type="transmembrane region" description="Helical" evidence="2">
    <location>
        <begin position="178"/>
        <end position="197"/>
    </location>
</feature>
<feature type="transmembrane region" description="Helical" evidence="2">
    <location>
        <begin position="203"/>
        <end position="221"/>
    </location>
</feature>
<dbReference type="AlphaFoldDB" id="A0A8T3VC01"/>
<dbReference type="InterPro" id="IPR023365">
    <property type="entry name" value="Sortase_dom-sf"/>
</dbReference>
<evidence type="ECO:0000313" key="4">
    <source>
        <dbReference type="Proteomes" id="UP000762703"/>
    </source>
</evidence>
<dbReference type="GO" id="GO:0016787">
    <property type="term" value="F:hydrolase activity"/>
    <property type="evidence" value="ECO:0007669"/>
    <property type="project" value="UniProtKB-KW"/>
</dbReference>
<dbReference type="CDD" id="cd05830">
    <property type="entry name" value="Sortase_E"/>
    <property type="match status" value="1"/>
</dbReference>